<dbReference type="Proteomes" id="UP000018144">
    <property type="component" value="Unassembled WGS sequence"/>
</dbReference>
<gene>
    <name evidence="1" type="ORF">PCON_11656</name>
</gene>
<dbReference type="AlphaFoldDB" id="U4L4S0"/>
<proteinExistence type="predicted"/>
<protein>
    <submittedName>
        <fullName evidence="1">Uncharacterized protein</fullName>
    </submittedName>
</protein>
<dbReference type="EMBL" id="HF935675">
    <property type="protein sequence ID" value="CCX12062.1"/>
    <property type="molecule type" value="Genomic_DNA"/>
</dbReference>
<accession>U4L4S0</accession>
<keyword evidence="2" id="KW-1185">Reference proteome</keyword>
<organism evidence="1 2">
    <name type="scientific">Pyronema omphalodes (strain CBS 100304)</name>
    <name type="common">Pyronema confluens</name>
    <dbReference type="NCBI Taxonomy" id="1076935"/>
    <lineage>
        <taxon>Eukaryota</taxon>
        <taxon>Fungi</taxon>
        <taxon>Dikarya</taxon>
        <taxon>Ascomycota</taxon>
        <taxon>Pezizomycotina</taxon>
        <taxon>Pezizomycetes</taxon>
        <taxon>Pezizales</taxon>
        <taxon>Pyronemataceae</taxon>
        <taxon>Pyronema</taxon>
    </lineage>
</organism>
<evidence type="ECO:0000313" key="1">
    <source>
        <dbReference type="EMBL" id="CCX12062.1"/>
    </source>
</evidence>
<reference evidence="1 2" key="1">
    <citation type="journal article" date="2013" name="PLoS Genet.">
        <title>The genome and development-dependent transcriptomes of Pyronema confluens: a window into fungal evolution.</title>
        <authorList>
            <person name="Traeger S."/>
            <person name="Altegoer F."/>
            <person name="Freitag M."/>
            <person name="Gabaldon T."/>
            <person name="Kempken F."/>
            <person name="Kumar A."/>
            <person name="Marcet-Houben M."/>
            <person name="Poggeler S."/>
            <person name="Stajich J.E."/>
            <person name="Nowrousian M."/>
        </authorList>
    </citation>
    <scope>NUCLEOTIDE SEQUENCE [LARGE SCALE GENOMIC DNA]</scope>
    <source>
        <strain evidence="2">CBS 100304</strain>
        <tissue evidence="1">Vegetative mycelium</tissue>
    </source>
</reference>
<sequence>MSGKNRRNVNPLCGPCKFGGTERKSEIAPEARCEAKSVYRGRGVVNFGTPGSRLPDIIRSVERKGSNHVGQTANHRICNKPTNGATRCSFLRHKECVRIGT</sequence>
<name>U4L4S0_PYROM</name>
<evidence type="ECO:0000313" key="2">
    <source>
        <dbReference type="Proteomes" id="UP000018144"/>
    </source>
</evidence>